<evidence type="ECO:0008006" key="3">
    <source>
        <dbReference type="Google" id="ProtNLM"/>
    </source>
</evidence>
<organism evidence="1 2">
    <name type="scientific">Limnobacter humi</name>
    <dbReference type="NCBI Taxonomy" id="1778671"/>
    <lineage>
        <taxon>Bacteria</taxon>
        <taxon>Pseudomonadati</taxon>
        <taxon>Pseudomonadota</taxon>
        <taxon>Betaproteobacteria</taxon>
        <taxon>Burkholderiales</taxon>
        <taxon>Burkholderiaceae</taxon>
        <taxon>Limnobacter</taxon>
    </lineage>
</organism>
<evidence type="ECO:0000313" key="2">
    <source>
        <dbReference type="Proteomes" id="UP001204142"/>
    </source>
</evidence>
<dbReference type="EMBL" id="JANIGO010000003">
    <property type="protein sequence ID" value="MCQ8897005.1"/>
    <property type="molecule type" value="Genomic_DNA"/>
</dbReference>
<name>A0ABT1WHN1_9BURK</name>
<dbReference type="Proteomes" id="UP001204142">
    <property type="component" value="Unassembled WGS sequence"/>
</dbReference>
<sequence>MDEFTPPEDDLRREIAMAAARLIAEDGLDYGSACNQAVRSVAGRERLARDRIPSHAEIQDEVRAYQALFLADTQPGELRDLREITLQLMHKLAHFEPIVYGALVNGTGSAHSDIHLLVFSDDEKEVDYWLLNQNMAFDACEDALLAGKVFPAVAFQWKNRWVQLGVASPAQRRGLLNRSSSEGSMFQTDIAGLTRLLEA</sequence>
<gene>
    <name evidence="1" type="ORF">NQT62_11230</name>
</gene>
<reference evidence="1 2" key="1">
    <citation type="submission" date="2022-07" db="EMBL/GenBank/DDBJ databases">
        <authorList>
            <person name="Xamxidin M."/>
            <person name="Wu M."/>
        </authorList>
    </citation>
    <scope>NUCLEOTIDE SEQUENCE [LARGE SCALE GENOMIC DNA]</scope>
    <source>
        <strain evidence="1 2">NBRC 111650</strain>
    </source>
</reference>
<evidence type="ECO:0000313" key="1">
    <source>
        <dbReference type="EMBL" id="MCQ8897005.1"/>
    </source>
</evidence>
<proteinExistence type="predicted"/>
<comment type="caution">
    <text evidence="1">The sequence shown here is derived from an EMBL/GenBank/DDBJ whole genome shotgun (WGS) entry which is preliminary data.</text>
</comment>
<accession>A0ABT1WHN1</accession>
<dbReference type="RefSeq" id="WP_256764794.1">
    <property type="nucleotide sequence ID" value="NZ_JANIGO010000003.1"/>
</dbReference>
<protein>
    <recommendedName>
        <fullName evidence="3">Nucleotidyltransferase domain-containing protein</fullName>
    </recommendedName>
</protein>
<keyword evidence="2" id="KW-1185">Reference proteome</keyword>